<feature type="transmembrane region" description="Helical" evidence="1">
    <location>
        <begin position="183"/>
        <end position="206"/>
    </location>
</feature>
<feature type="transmembrane region" description="Helical" evidence="1">
    <location>
        <begin position="21"/>
        <end position="37"/>
    </location>
</feature>
<keyword evidence="1" id="KW-1133">Transmembrane helix</keyword>
<feature type="transmembrane region" description="Helical" evidence="1">
    <location>
        <begin position="128"/>
        <end position="146"/>
    </location>
</feature>
<dbReference type="RefSeq" id="WP_119796329.1">
    <property type="nucleotide sequence ID" value="NZ_QYZD01000042.1"/>
</dbReference>
<organism evidence="2 3">
    <name type="scientific">Paenibacillus thiaminolyticus</name>
    <name type="common">Bacillus thiaminolyticus</name>
    <dbReference type="NCBI Taxonomy" id="49283"/>
    <lineage>
        <taxon>Bacteria</taxon>
        <taxon>Bacillati</taxon>
        <taxon>Bacillota</taxon>
        <taxon>Bacilli</taxon>
        <taxon>Bacillales</taxon>
        <taxon>Paenibacillaceae</taxon>
        <taxon>Paenibacillus</taxon>
    </lineage>
</organism>
<evidence type="ECO:0008006" key="4">
    <source>
        <dbReference type="Google" id="ProtNLM"/>
    </source>
</evidence>
<feature type="transmembrane region" description="Helical" evidence="1">
    <location>
        <begin position="226"/>
        <end position="249"/>
    </location>
</feature>
<accession>A0A3A3GF20</accession>
<dbReference type="InterPro" id="IPR025576">
    <property type="entry name" value="YwiC"/>
</dbReference>
<dbReference type="OrthoDB" id="2380563at2"/>
<keyword evidence="1" id="KW-0812">Transmembrane</keyword>
<dbReference type="EMBL" id="QYZD01000042">
    <property type="protein sequence ID" value="RJG18925.1"/>
    <property type="molecule type" value="Genomic_DNA"/>
</dbReference>
<feature type="transmembrane region" description="Helical" evidence="1">
    <location>
        <begin position="72"/>
        <end position="92"/>
    </location>
</feature>
<feature type="transmembrane region" description="Helical" evidence="1">
    <location>
        <begin position="43"/>
        <end position="65"/>
    </location>
</feature>
<gene>
    <name evidence="2" type="ORF">DQX05_26645</name>
</gene>
<dbReference type="Pfam" id="PF14256">
    <property type="entry name" value="YwiC"/>
    <property type="match status" value="1"/>
</dbReference>
<comment type="caution">
    <text evidence="2">The sequence shown here is derived from an EMBL/GenBank/DDBJ whole genome shotgun (WGS) entry which is preliminary data.</text>
</comment>
<proteinExistence type="predicted"/>
<feature type="transmembrane region" description="Helical" evidence="1">
    <location>
        <begin position="98"/>
        <end position="116"/>
    </location>
</feature>
<keyword evidence="1" id="KW-0472">Membrane</keyword>
<feature type="transmembrane region" description="Helical" evidence="1">
    <location>
        <begin position="152"/>
        <end position="171"/>
    </location>
</feature>
<evidence type="ECO:0000313" key="3">
    <source>
        <dbReference type="Proteomes" id="UP000266177"/>
    </source>
</evidence>
<evidence type="ECO:0000256" key="1">
    <source>
        <dbReference type="SAM" id="Phobius"/>
    </source>
</evidence>
<name>A0A3A3GF20_PANTH</name>
<reference evidence="2 3" key="1">
    <citation type="submission" date="2018-09" db="EMBL/GenBank/DDBJ databases">
        <title>Paenibacillus SK2017-BO5.</title>
        <authorList>
            <person name="Piskunova J.V."/>
            <person name="Dubiley S.A."/>
            <person name="Severinov K.V."/>
        </authorList>
    </citation>
    <scope>NUCLEOTIDE SEQUENCE [LARGE SCALE GENOMIC DNA]</scope>
    <source>
        <strain evidence="2 3">BO5</strain>
    </source>
</reference>
<evidence type="ECO:0000313" key="2">
    <source>
        <dbReference type="EMBL" id="RJG18925.1"/>
    </source>
</evidence>
<dbReference type="Proteomes" id="UP000266177">
    <property type="component" value="Unassembled WGS sequence"/>
</dbReference>
<protein>
    <recommendedName>
        <fullName evidence="4">YwiC-like family protein</fullName>
    </recommendedName>
</protein>
<sequence length="251" mass="27596">MLKEHPNRRSKLLRAYIPNQHGAWAMLVIPFAAGMFASKPQAIHAWIGIAWLAAYCGSFAGLQWIKTGRASVYRGPVIIYGAACAFAGSAVLVMRPDIWWMGAVMVPLLLLNAAFAKRNRERHLLNDFLAVLQFCWMLPIAYEAGGGTDWSLAWRAFAACLLYFAGTIFYVKTMIREKGSRLYYGLSVGVHIVAAAAVGLMLPLWAALPFVALFLRAVWMPGQKVTIKQVGIAEIVFSIVTAIPLIAVITP</sequence>
<dbReference type="AlphaFoldDB" id="A0A3A3GF20"/>